<dbReference type="Pfam" id="PF18209">
    <property type="entry name" value="ESF1"/>
    <property type="match status" value="1"/>
</dbReference>
<dbReference type="GO" id="GO:0010098">
    <property type="term" value="P:suspensor development"/>
    <property type="evidence" value="ECO:0007669"/>
    <property type="project" value="InterPro"/>
</dbReference>
<dbReference type="InterPro" id="IPR041608">
    <property type="entry name" value="ESF1_brassicaceae"/>
</dbReference>
<organism evidence="6 7">
    <name type="scientific">Arabis alpina</name>
    <name type="common">Alpine rock-cress</name>
    <dbReference type="NCBI Taxonomy" id="50452"/>
    <lineage>
        <taxon>Eukaryota</taxon>
        <taxon>Viridiplantae</taxon>
        <taxon>Streptophyta</taxon>
        <taxon>Embryophyta</taxon>
        <taxon>Tracheophyta</taxon>
        <taxon>Spermatophyta</taxon>
        <taxon>Magnoliopsida</taxon>
        <taxon>eudicotyledons</taxon>
        <taxon>Gunneridae</taxon>
        <taxon>Pentapetalae</taxon>
        <taxon>rosids</taxon>
        <taxon>malvids</taxon>
        <taxon>Brassicales</taxon>
        <taxon>Brassicaceae</taxon>
        <taxon>Arabideae</taxon>
        <taxon>Arabis</taxon>
    </lineage>
</organism>
<dbReference type="EMBL" id="KL980967">
    <property type="protein sequence ID" value="KFK23252.1"/>
    <property type="molecule type" value="Genomic_DNA"/>
</dbReference>
<name>A0A087G050_ARAAL</name>
<evidence type="ECO:0000259" key="5">
    <source>
        <dbReference type="Pfam" id="PF18209"/>
    </source>
</evidence>
<dbReference type="OMA" id="QKECESN"/>
<feature type="domain" description="Embryo surrounding factor 1 brassicaceae" evidence="5">
    <location>
        <begin position="33"/>
        <end position="76"/>
    </location>
</feature>
<gene>
    <name evidence="6" type="ORF">AALP_AAs51800U000500</name>
</gene>
<keyword evidence="2 4" id="KW-0732">Signal</keyword>
<dbReference type="Gramene" id="KFK23252">
    <property type="protein sequence ID" value="KFK23252"/>
    <property type="gene ID" value="AALP_AAs51800U000500"/>
</dbReference>
<keyword evidence="3" id="KW-1015">Disulfide bond</keyword>
<dbReference type="OrthoDB" id="1057135at2759"/>
<evidence type="ECO:0000256" key="4">
    <source>
        <dbReference type="SAM" id="SignalP"/>
    </source>
</evidence>
<evidence type="ECO:0000313" key="6">
    <source>
        <dbReference type="EMBL" id="KFK23252.1"/>
    </source>
</evidence>
<protein>
    <recommendedName>
        <fullName evidence="5">Embryo surrounding factor 1 brassicaceae domain-containing protein</fullName>
    </recommendedName>
</protein>
<dbReference type="AlphaFoldDB" id="A0A087G050"/>
<proteinExistence type="inferred from homology"/>
<feature type="signal peptide" evidence="4">
    <location>
        <begin position="1"/>
        <end position="21"/>
    </location>
</feature>
<dbReference type="Proteomes" id="UP000029120">
    <property type="component" value="Unassembled WGS sequence"/>
</dbReference>
<reference evidence="7" key="1">
    <citation type="journal article" date="2015" name="Nat. Plants">
        <title>Genome expansion of Arabis alpina linked with retrotransposition and reduced symmetric DNA methylation.</title>
        <authorList>
            <person name="Willing E.M."/>
            <person name="Rawat V."/>
            <person name="Mandakova T."/>
            <person name="Maumus F."/>
            <person name="James G.V."/>
            <person name="Nordstroem K.J."/>
            <person name="Becker C."/>
            <person name="Warthmann N."/>
            <person name="Chica C."/>
            <person name="Szarzynska B."/>
            <person name="Zytnicki M."/>
            <person name="Albani M.C."/>
            <person name="Kiefer C."/>
            <person name="Bergonzi S."/>
            <person name="Castaings L."/>
            <person name="Mateos J.L."/>
            <person name="Berns M.C."/>
            <person name="Bujdoso N."/>
            <person name="Piofczyk T."/>
            <person name="de Lorenzo L."/>
            <person name="Barrero-Sicilia C."/>
            <person name="Mateos I."/>
            <person name="Piednoel M."/>
            <person name="Hagmann J."/>
            <person name="Chen-Min-Tao R."/>
            <person name="Iglesias-Fernandez R."/>
            <person name="Schuster S.C."/>
            <person name="Alonso-Blanco C."/>
            <person name="Roudier F."/>
            <person name="Carbonero P."/>
            <person name="Paz-Ares J."/>
            <person name="Davis S.J."/>
            <person name="Pecinka A."/>
            <person name="Quesneville H."/>
            <person name="Colot V."/>
            <person name="Lysak M.A."/>
            <person name="Weigel D."/>
            <person name="Coupland G."/>
            <person name="Schneeberger K."/>
        </authorList>
    </citation>
    <scope>NUCLEOTIDE SEQUENCE [LARGE SCALE GENOMIC DNA]</scope>
    <source>
        <strain evidence="7">cv. Pajares</strain>
    </source>
</reference>
<evidence type="ECO:0000256" key="1">
    <source>
        <dbReference type="ARBA" id="ARBA00010149"/>
    </source>
</evidence>
<keyword evidence="7" id="KW-1185">Reference proteome</keyword>
<accession>A0A087G050</accession>
<evidence type="ECO:0000256" key="2">
    <source>
        <dbReference type="ARBA" id="ARBA00022729"/>
    </source>
</evidence>
<comment type="similarity">
    <text evidence="1">Belongs to the MEG family.</text>
</comment>
<feature type="chain" id="PRO_5001821516" description="Embryo surrounding factor 1 brassicaceae domain-containing protein" evidence="4">
    <location>
        <begin position="22"/>
        <end position="82"/>
    </location>
</feature>
<sequence length="82" mass="9495">MKSHTSLIFMFMLSLFALHQCAKMDVREIEKPNKIVIPNCIRDNCGRTKYKKCWCCVRNGGTPCWWNQASCESKCPPLNLKV</sequence>
<evidence type="ECO:0000313" key="7">
    <source>
        <dbReference type="Proteomes" id="UP000029120"/>
    </source>
</evidence>
<evidence type="ECO:0000256" key="3">
    <source>
        <dbReference type="ARBA" id="ARBA00023157"/>
    </source>
</evidence>